<dbReference type="Pfam" id="PF13740">
    <property type="entry name" value="ACT_6"/>
    <property type="match status" value="2"/>
</dbReference>
<dbReference type="PANTHER" id="PTHR34875:SF6">
    <property type="entry name" value="UPF0237 PROTEIN MJ1558"/>
    <property type="match status" value="1"/>
</dbReference>
<dbReference type="SUPFAM" id="SSF55021">
    <property type="entry name" value="ACT-like"/>
    <property type="match status" value="2"/>
</dbReference>
<accession>A0A1M4SKA1</accession>
<gene>
    <name evidence="2" type="ORF">SAMN02745206_00120</name>
</gene>
<protein>
    <submittedName>
        <fullName evidence="2">Glycine cleavage system transcriptional repressor</fullName>
    </submittedName>
</protein>
<feature type="domain" description="ACT" evidence="1">
    <location>
        <begin position="97"/>
        <end position="174"/>
    </location>
</feature>
<dbReference type="AlphaFoldDB" id="A0A1M4SKA1"/>
<dbReference type="EMBL" id="FQVB01000003">
    <property type="protein sequence ID" value="SHE32582.1"/>
    <property type="molecule type" value="Genomic_DNA"/>
</dbReference>
<dbReference type="Proteomes" id="UP000184076">
    <property type="component" value="Unassembled WGS sequence"/>
</dbReference>
<feature type="domain" description="ACT" evidence="1">
    <location>
        <begin position="7"/>
        <end position="84"/>
    </location>
</feature>
<dbReference type="PANTHER" id="PTHR34875">
    <property type="entry name" value="UPF0237 PROTEIN MJ1558"/>
    <property type="match status" value="1"/>
</dbReference>
<evidence type="ECO:0000313" key="2">
    <source>
        <dbReference type="EMBL" id="SHE32582.1"/>
    </source>
</evidence>
<dbReference type="InterPro" id="IPR045865">
    <property type="entry name" value="ACT-like_dom_sf"/>
</dbReference>
<name>A0A1M4SKA1_9BACT</name>
<dbReference type="RefSeq" id="WP_073035951.1">
    <property type="nucleotide sequence ID" value="NZ_FQVB01000003.1"/>
</dbReference>
<proteinExistence type="predicted"/>
<dbReference type="PROSITE" id="PS51671">
    <property type="entry name" value="ACT"/>
    <property type="match status" value="2"/>
</dbReference>
<reference evidence="3" key="1">
    <citation type="submission" date="2016-11" db="EMBL/GenBank/DDBJ databases">
        <authorList>
            <person name="Varghese N."/>
            <person name="Submissions S."/>
        </authorList>
    </citation>
    <scope>NUCLEOTIDE SEQUENCE [LARGE SCALE GENOMIC DNA]</scope>
    <source>
        <strain evidence="3">DSM 9756</strain>
    </source>
</reference>
<sequence length="185" mass="20486">MNSDKVVICVLGSDRPGIVASVSKVLYENRCNIEDVSQTILQSVFAGVFIAGIPEEISLETLHERLQERLAPLGLAALVRPVSPQPVYEPPPREPFVVITIGPDRVGLVAGITEVMARFGVNITNLRAAFRGGTDPHRNVMIYEVDIPLEIDQKAFKKALRDRAEELGLDLSLQHRDIFQAIHRI</sequence>
<dbReference type="STRING" id="1121391.SAMN02745206_00120"/>
<evidence type="ECO:0000313" key="3">
    <source>
        <dbReference type="Proteomes" id="UP000184076"/>
    </source>
</evidence>
<dbReference type="Gene3D" id="3.30.70.260">
    <property type="match status" value="2"/>
</dbReference>
<dbReference type="OrthoDB" id="12860at2"/>
<keyword evidence="3" id="KW-1185">Reference proteome</keyword>
<evidence type="ECO:0000259" key="1">
    <source>
        <dbReference type="PROSITE" id="PS51671"/>
    </source>
</evidence>
<organism evidence="2 3">
    <name type="scientific">Desulfacinum infernum DSM 9756</name>
    <dbReference type="NCBI Taxonomy" id="1121391"/>
    <lineage>
        <taxon>Bacteria</taxon>
        <taxon>Pseudomonadati</taxon>
        <taxon>Thermodesulfobacteriota</taxon>
        <taxon>Syntrophobacteria</taxon>
        <taxon>Syntrophobacterales</taxon>
        <taxon>Syntrophobacteraceae</taxon>
        <taxon>Desulfacinum</taxon>
    </lineage>
</organism>
<dbReference type="InterPro" id="IPR050990">
    <property type="entry name" value="UPF0237/GcvR_regulator"/>
</dbReference>
<dbReference type="InterPro" id="IPR002912">
    <property type="entry name" value="ACT_dom"/>
</dbReference>